<feature type="transmembrane region" description="Helical" evidence="1">
    <location>
        <begin position="379"/>
        <end position="397"/>
    </location>
</feature>
<feature type="transmembrane region" description="Helical" evidence="1">
    <location>
        <begin position="235"/>
        <end position="254"/>
    </location>
</feature>
<comment type="caution">
    <text evidence="2">The sequence shown here is derived from an EMBL/GenBank/DDBJ whole genome shotgun (WGS) entry which is preliminary data.</text>
</comment>
<feature type="transmembrane region" description="Helical" evidence="1">
    <location>
        <begin position="211"/>
        <end position="229"/>
    </location>
</feature>
<keyword evidence="1" id="KW-0472">Membrane</keyword>
<protein>
    <submittedName>
        <fullName evidence="2">Uncharacterized protein</fullName>
    </submittedName>
</protein>
<evidence type="ECO:0000313" key="3">
    <source>
        <dbReference type="Proteomes" id="UP001597118"/>
    </source>
</evidence>
<feature type="transmembrane region" description="Helical" evidence="1">
    <location>
        <begin position="341"/>
        <end position="373"/>
    </location>
</feature>
<dbReference type="EMBL" id="JBHUDG010000004">
    <property type="protein sequence ID" value="MFD1629404.1"/>
    <property type="molecule type" value="Genomic_DNA"/>
</dbReference>
<dbReference type="Proteomes" id="UP001597118">
    <property type="component" value="Unassembled WGS sequence"/>
</dbReference>
<keyword evidence="1" id="KW-1133">Transmembrane helix</keyword>
<feature type="transmembrane region" description="Helical" evidence="1">
    <location>
        <begin position="138"/>
        <end position="157"/>
    </location>
</feature>
<gene>
    <name evidence="2" type="ORF">ACFSAH_05900</name>
</gene>
<sequence length="403" mass="45910">MRDNTIGNWCKIALFNLTLVALYGVLMRYKIAFDFPFFEQKNLLHAHSHFAFSGWINHLLYIGLFLIIKNKLSAAGHKKYKLLIGANLIAAFGMLIFFTRQGYGNISIIFSTFSIIIAVVYAWLFIRDTRALSAVLPARAWAVAGLLLNIVSAAGPLSLGYMMATKHIQQDIYLASVYYYLHFQYNGWFFFGAMALVIHSLPKIDTAFQRYFRWFLMTIIPTFQLSILWVKLPVWLYSIAVFAALMQLIAWLAMLTKIKSSFWEKRTNAPKSIVLLFYISAIAITIKFVLQAISVIPQLSHFVFGMRSIVIAYLHLVLLGGFSLFFMGYMLANKWVYLNKLAIVTICLFVIGVIVNEILLGIQGFASFFLMLVPYVNELLFIAAIMLFGGALGMFLSQIREKF</sequence>
<keyword evidence="1" id="KW-0812">Transmembrane</keyword>
<feature type="transmembrane region" description="Helical" evidence="1">
    <location>
        <begin position="275"/>
        <end position="296"/>
    </location>
</feature>
<organism evidence="2 3">
    <name type="scientific">Pseudopedobacter beijingensis</name>
    <dbReference type="NCBI Taxonomy" id="1207056"/>
    <lineage>
        <taxon>Bacteria</taxon>
        <taxon>Pseudomonadati</taxon>
        <taxon>Bacteroidota</taxon>
        <taxon>Sphingobacteriia</taxon>
        <taxon>Sphingobacteriales</taxon>
        <taxon>Sphingobacteriaceae</taxon>
        <taxon>Pseudopedobacter</taxon>
    </lineage>
</organism>
<feature type="transmembrane region" description="Helical" evidence="1">
    <location>
        <begin position="105"/>
        <end position="126"/>
    </location>
</feature>
<feature type="transmembrane region" description="Helical" evidence="1">
    <location>
        <begin position="80"/>
        <end position="99"/>
    </location>
</feature>
<feature type="transmembrane region" description="Helical" evidence="1">
    <location>
        <begin position="308"/>
        <end position="329"/>
    </location>
</feature>
<name>A0ABW4IBP6_9SPHI</name>
<evidence type="ECO:0000313" key="2">
    <source>
        <dbReference type="EMBL" id="MFD1629404.1"/>
    </source>
</evidence>
<accession>A0ABW4IBP6</accession>
<evidence type="ECO:0000256" key="1">
    <source>
        <dbReference type="SAM" id="Phobius"/>
    </source>
</evidence>
<feature type="transmembrane region" description="Helical" evidence="1">
    <location>
        <begin position="12"/>
        <end position="29"/>
    </location>
</feature>
<dbReference type="RefSeq" id="WP_379661783.1">
    <property type="nucleotide sequence ID" value="NZ_JBHUDG010000004.1"/>
</dbReference>
<reference evidence="3" key="1">
    <citation type="journal article" date="2019" name="Int. J. Syst. Evol. Microbiol.">
        <title>The Global Catalogue of Microorganisms (GCM) 10K type strain sequencing project: providing services to taxonomists for standard genome sequencing and annotation.</title>
        <authorList>
            <consortium name="The Broad Institute Genomics Platform"/>
            <consortium name="The Broad Institute Genome Sequencing Center for Infectious Disease"/>
            <person name="Wu L."/>
            <person name="Ma J."/>
        </authorList>
    </citation>
    <scope>NUCLEOTIDE SEQUENCE [LARGE SCALE GENOMIC DNA]</scope>
    <source>
        <strain evidence="3">CCUG 53762</strain>
    </source>
</reference>
<keyword evidence="3" id="KW-1185">Reference proteome</keyword>
<proteinExistence type="predicted"/>
<feature type="transmembrane region" description="Helical" evidence="1">
    <location>
        <begin position="49"/>
        <end position="68"/>
    </location>
</feature>
<feature type="transmembrane region" description="Helical" evidence="1">
    <location>
        <begin position="177"/>
        <end position="199"/>
    </location>
</feature>